<feature type="compositionally biased region" description="Low complexity" evidence="1">
    <location>
        <begin position="90"/>
        <end position="119"/>
    </location>
</feature>
<proteinExistence type="predicted"/>
<dbReference type="AlphaFoldDB" id="A0A1D2AF18"/>
<name>A0A1D2AF18_AUXPR</name>
<feature type="compositionally biased region" description="Basic residues" evidence="1">
    <location>
        <begin position="124"/>
        <end position="133"/>
    </location>
</feature>
<dbReference type="EMBL" id="GDKF01001107">
    <property type="protein sequence ID" value="JAT77515.1"/>
    <property type="molecule type" value="Transcribed_RNA"/>
</dbReference>
<evidence type="ECO:0000313" key="2">
    <source>
        <dbReference type="EMBL" id="JAT77515.1"/>
    </source>
</evidence>
<accession>A0A1D2AF18</accession>
<sequence>MGWSDEVHRARLHSPYGHRIAPRSRVSKQLQPASSGVGLAPLLIGCTAVLLQQQRVIEWLRSVHDRVRSLKAYPTPTQRAGQAALSRQQASGSGRPGPSSAPAAAPATGSRPLGQPNKQGPKDKNKKKRGGRR</sequence>
<gene>
    <name evidence="2" type="ORF">g.35621</name>
</gene>
<protein>
    <submittedName>
        <fullName evidence="2">Uncharacterized protein</fullName>
    </submittedName>
</protein>
<evidence type="ECO:0000256" key="1">
    <source>
        <dbReference type="SAM" id="MobiDB-lite"/>
    </source>
</evidence>
<reference evidence="2" key="1">
    <citation type="submission" date="2015-08" db="EMBL/GenBank/DDBJ databases">
        <authorList>
            <person name="Babu N.S."/>
            <person name="Beckwith C.J."/>
            <person name="Beseler K.G."/>
            <person name="Brison A."/>
            <person name="Carone J.V."/>
            <person name="Caskin T.P."/>
            <person name="Diamond M."/>
            <person name="Durham M.E."/>
            <person name="Foxe J.M."/>
            <person name="Go M."/>
            <person name="Henderson B.A."/>
            <person name="Jones I.B."/>
            <person name="McGettigan J.A."/>
            <person name="Micheletti S.J."/>
            <person name="Nasrallah M.E."/>
            <person name="Ortiz D."/>
            <person name="Piller C.R."/>
            <person name="Privatt S.R."/>
            <person name="Schneider S.L."/>
            <person name="Sharp S."/>
            <person name="Smith T.C."/>
            <person name="Stanton J.D."/>
            <person name="Ullery H.E."/>
            <person name="Wilson R.J."/>
            <person name="Serrano M.G."/>
            <person name="Buck G."/>
            <person name="Lee V."/>
            <person name="Wang Y."/>
            <person name="Carvalho R."/>
            <person name="Voegtly L."/>
            <person name="Shi R."/>
            <person name="Duckworth R."/>
            <person name="Johnson A."/>
            <person name="Loviza R."/>
            <person name="Walstead R."/>
            <person name="Shah Z."/>
            <person name="Kiflezghi M."/>
            <person name="Wade K."/>
            <person name="Ball S.L."/>
            <person name="Bradley K.W."/>
            <person name="Asai D.J."/>
            <person name="Bowman C.A."/>
            <person name="Russell D.A."/>
            <person name="Pope W.H."/>
            <person name="Jacobs-Sera D."/>
            <person name="Hendrix R.W."/>
            <person name="Hatfull G.F."/>
        </authorList>
    </citation>
    <scope>NUCLEOTIDE SEQUENCE</scope>
</reference>
<feature type="region of interest" description="Disordered" evidence="1">
    <location>
        <begin position="71"/>
        <end position="133"/>
    </location>
</feature>
<feature type="compositionally biased region" description="Polar residues" evidence="1">
    <location>
        <begin position="75"/>
        <end position="89"/>
    </location>
</feature>
<organism evidence="2">
    <name type="scientific">Auxenochlorella protothecoides</name>
    <name type="common">Green microalga</name>
    <name type="synonym">Chlorella protothecoides</name>
    <dbReference type="NCBI Taxonomy" id="3075"/>
    <lineage>
        <taxon>Eukaryota</taxon>
        <taxon>Viridiplantae</taxon>
        <taxon>Chlorophyta</taxon>
        <taxon>core chlorophytes</taxon>
        <taxon>Trebouxiophyceae</taxon>
        <taxon>Chlorellales</taxon>
        <taxon>Chlorellaceae</taxon>
        <taxon>Auxenochlorella</taxon>
    </lineage>
</organism>